<protein>
    <submittedName>
        <fullName evidence="3">Uncharacterized protein</fullName>
    </submittedName>
</protein>
<accession>A0A1Y5THS9</accession>
<reference evidence="3 4" key="1">
    <citation type="submission" date="2017-03" db="EMBL/GenBank/DDBJ databases">
        <authorList>
            <person name="Afonso C.L."/>
            <person name="Miller P.J."/>
            <person name="Scott M.A."/>
            <person name="Spackman E."/>
            <person name="Goraichik I."/>
            <person name="Dimitrov K.M."/>
            <person name="Suarez D.L."/>
            <person name="Swayne D.E."/>
        </authorList>
    </citation>
    <scope>NUCLEOTIDE SEQUENCE [LARGE SCALE GENOMIC DNA]</scope>
    <source>
        <strain evidence="3 4">CECT 8397</strain>
    </source>
</reference>
<dbReference type="RefSeq" id="WP_235000802.1">
    <property type="nucleotide sequence ID" value="NZ_FWFT01000006.1"/>
</dbReference>
<name>A0A1Y5THS9_9RHOB</name>
<dbReference type="Proteomes" id="UP000193623">
    <property type="component" value="Unassembled WGS sequence"/>
</dbReference>
<feature type="region of interest" description="Disordered" evidence="1">
    <location>
        <begin position="1"/>
        <end position="24"/>
    </location>
</feature>
<proteinExistence type="predicted"/>
<dbReference type="EMBL" id="FWFT01000006">
    <property type="protein sequence ID" value="SLN60632.1"/>
    <property type="molecule type" value="Genomic_DNA"/>
</dbReference>
<feature type="transmembrane region" description="Helical" evidence="2">
    <location>
        <begin position="44"/>
        <end position="63"/>
    </location>
</feature>
<evidence type="ECO:0000256" key="1">
    <source>
        <dbReference type="SAM" id="MobiDB-lite"/>
    </source>
</evidence>
<feature type="transmembrane region" description="Helical" evidence="2">
    <location>
        <begin position="75"/>
        <end position="93"/>
    </location>
</feature>
<evidence type="ECO:0000313" key="4">
    <source>
        <dbReference type="Proteomes" id="UP000193623"/>
    </source>
</evidence>
<organism evidence="3 4">
    <name type="scientific">Pseudooctadecabacter jejudonensis</name>
    <dbReference type="NCBI Taxonomy" id="1391910"/>
    <lineage>
        <taxon>Bacteria</taxon>
        <taxon>Pseudomonadati</taxon>
        <taxon>Pseudomonadota</taxon>
        <taxon>Alphaproteobacteria</taxon>
        <taxon>Rhodobacterales</taxon>
        <taxon>Paracoccaceae</taxon>
        <taxon>Pseudooctadecabacter</taxon>
    </lineage>
</organism>
<keyword evidence="2" id="KW-1133">Transmembrane helix</keyword>
<evidence type="ECO:0000313" key="3">
    <source>
        <dbReference type="EMBL" id="SLN60632.1"/>
    </source>
</evidence>
<sequence length="121" mass="13347">MTQETQAGSNPPAADRSRDPTLVPPKRVEFLDKPSYRQRRLRDAARVLPVFGAIMMVLPLMWPRDTADQSLTSSGLIYLFVLWAVLVALAFAVSRVLPGDRAGDVADNLDDAGAVRRRQGE</sequence>
<keyword evidence="2" id="KW-0472">Membrane</keyword>
<evidence type="ECO:0000256" key="2">
    <source>
        <dbReference type="SAM" id="Phobius"/>
    </source>
</evidence>
<keyword evidence="2" id="KW-0812">Transmembrane</keyword>
<dbReference type="AlphaFoldDB" id="A0A1Y5THS9"/>
<gene>
    <name evidence="3" type="ORF">PSJ8397_03239</name>
</gene>
<keyword evidence="4" id="KW-1185">Reference proteome</keyword>